<dbReference type="Proteomes" id="UP000445696">
    <property type="component" value="Unassembled WGS sequence"/>
</dbReference>
<sequence length="268" mass="29935">MSDWDRLSRELDNWQSEGRIATFWWRDDDATRMTPALARLLHLQAHFDLPLALAVIPADVEAELVEHLEPCAILQHGYQHRNFAAEGKKKSEFPENRASEDAMADLVRGKEILTRIFTDQFVPIMVPPWNRIANHHLGALAGLGYLGISRYTARAGELAAPHLAEINTHVDPIDWRGGRSVVAEDTLLEMVVGHLGSRRLGPADPQEPTGLLTHHLVHDEDIWAALYRLLSVLTAHPAVRFLPIEGALALIDGLPEAAFMREAAEEDE</sequence>
<dbReference type="OrthoDB" id="6086702at2"/>
<dbReference type="GO" id="GO:0005975">
    <property type="term" value="P:carbohydrate metabolic process"/>
    <property type="evidence" value="ECO:0007669"/>
    <property type="project" value="InterPro"/>
</dbReference>
<dbReference type="InterPro" id="IPR049591">
    <property type="entry name" value="CE4_u4-like"/>
</dbReference>
<accession>A0A845MJQ3</accession>
<gene>
    <name evidence="1" type="ORF">GQF03_17725</name>
</gene>
<dbReference type="EMBL" id="WTVA01000015">
    <property type="protein sequence ID" value="MZR24178.1"/>
    <property type="molecule type" value="Genomic_DNA"/>
</dbReference>
<proteinExistence type="predicted"/>
<dbReference type="SUPFAM" id="SSF88713">
    <property type="entry name" value="Glycoside hydrolase/deacetylase"/>
    <property type="match status" value="1"/>
</dbReference>
<reference evidence="1 2" key="1">
    <citation type="journal article" date="2014" name="Int. J. Syst. Evol. Microbiol.">
        <title>Sneathiella chungangensis sp. nov., isolated from a marine sand, and emended description of the genus Sneathiella.</title>
        <authorList>
            <person name="Siamphan C."/>
            <person name="Kim H."/>
            <person name="Lee J.S."/>
            <person name="Kim W."/>
        </authorList>
    </citation>
    <scope>NUCLEOTIDE SEQUENCE [LARGE SCALE GENOMIC DNA]</scope>
    <source>
        <strain evidence="1 2">KCTC 32476</strain>
    </source>
</reference>
<organism evidence="1 2">
    <name type="scientific">Sneathiella chungangensis</name>
    <dbReference type="NCBI Taxonomy" id="1418234"/>
    <lineage>
        <taxon>Bacteria</taxon>
        <taxon>Pseudomonadati</taxon>
        <taxon>Pseudomonadota</taxon>
        <taxon>Alphaproteobacteria</taxon>
        <taxon>Sneathiellales</taxon>
        <taxon>Sneathiellaceae</taxon>
        <taxon>Sneathiella</taxon>
    </lineage>
</organism>
<evidence type="ECO:0008006" key="3">
    <source>
        <dbReference type="Google" id="ProtNLM"/>
    </source>
</evidence>
<evidence type="ECO:0000313" key="1">
    <source>
        <dbReference type="EMBL" id="MZR24178.1"/>
    </source>
</evidence>
<dbReference type="InterPro" id="IPR011330">
    <property type="entry name" value="Glyco_hydro/deAcase_b/a-brl"/>
</dbReference>
<dbReference type="RefSeq" id="WP_161340634.1">
    <property type="nucleotide sequence ID" value="NZ_JBHSDG010000003.1"/>
</dbReference>
<dbReference type="AlphaFoldDB" id="A0A845MJQ3"/>
<dbReference type="CDD" id="cd10928">
    <property type="entry name" value="CE4_u4"/>
    <property type="match status" value="1"/>
</dbReference>
<name>A0A845MJQ3_9PROT</name>
<keyword evidence="2" id="KW-1185">Reference proteome</keyword>
<protein>
    <recommendedName>
        <fullName evidence="3">Polysaccharide deacetylase</fullName>
    </recommendedName>
</protein>
<comment type="caution">
    <text evidence="1">The sequence shown here is derived from an EMBL/GenBank/DDBJ whole genome shotgun (WGS) entry which is preliminary data.</text>
</comment>
<dbReference type="Gene3D" id="3.20.20.370">
    <property type="entry name" value="Glycoside hydrolase/deacetylase"/>
    <property type="match status" value="1"/>
</dbReference>
<evidence type="ECO:0000313" key="2">
    <source>
        <dbReference type="Proteomes" id="UP000445696"/>
    </source>
</evidence>